<evidence type="ECO:0000256" key="1">
    <source>
        <dbReference type="ARBA" id="ARBA00022676"/>
    </source>
</evidence>
<keyword evidence="1" id="KW-0328">Glycosyltransferase</keyword>
<protein>
    <submittedName>
        <fullName evidence="3">Unannotated protein</fullName>
    </submittedName>
</protein>
<dbReference type="GO" id="GO:0016757">
    <property type="term" value="F:glycosyltransferase activity"/>
    <property type="evidence" value="ECO:0007669"/>
    <property type="project" value="UniProtKB-KW"/>
</dbReference>
<dbReference type="EMBL" id="CAFBLP010000005">
    <property type="protein sequence ID" value="CAB4862796.1"/>
    <property type="molecule type" value="Genomic_DNA"/>
</dbReference>
<dbReference type="Gene3D" id="3.40.50.2000">
    <property type="entry name" value="Glycogen Phosphorylase B"/>
    <property type="match status" value="1"/>
</dbReference>
<evidence type="ECO:0000256" key="2">
    <source>
        <dbReference type="ARBA" id="ARBA00022679"/>
    </source>
</evidence>
<proteinExistence type="predicted"/>
<accession>A0A6J7CXT2</accession>
<gene>
    <name evidence="3" type="ORF">UFOPK3376_00364</name>
</gene>
<dbReference type="AlphaFoldDB" id="A0A6J7CXT2"/>
<keyword evidence="2" id="KW-0808">Transferase</keyword>
<sequence length="362" mass="38862">MLGRVLFIANGARGSAAATRAERIAAALQPADTLILLRNGASRRSAAGLVRRARAFDADLVYCVDLAVVPLAVALLSHPRTSMIVDTGDHPSAYFRQIRAPRWKQWTARVMEELAYRQSAGMVVRGPHHEAVLRGHGVTNIRLVPDGVDLAAVQAVPDPSLRSTLGLADVFTIGIAGRFTWHEAMGGGLGSEVVQTLARIRDLPVHAVLIGEGPGLAHLRLLAVELGVSDRLHILGPVPYTDYGRYVSLIDVALITQTNDPSSWVRTTGKLPGYLALGRYILASAVGTAVGVLPDEMLVPYHGAWDPGYPDRLAERIRDLVAHPARLQAGAALTALAEPFSYDTISQQAAAFIREILDRATP</sequence>
<dbReference type="PANTHER" id="PTHR12526">
    <property type="entry name" value="GLYCOSYLTRANSFERASE"/>
    <property type="match status" value="1"/>
</dbReference>
<dbReference type="SUPFAM" id="SSF53756">
    <property type="entry name" value="UDP-Glycosyltransferase/glycogen phosphorylase"/>
    <property type="match status" value="1"/>
</dbReference>
<reference evidence="3" key="1">
    <citation type="submission" date="2020-05" db="EMBL/GenBank/DDBJ databases">
        <authorList>
            <person name="Chiriac C."/>
            <person name="Salcher M."/>
            <person name="Ghai R."/>
            <person name="Kavagutti S V."/>
        </authorList>
    </citation>
    <scope>NUCLEOTIDE SEQUENCE</scope>
</reference>
<name>A0A6J7CXT2_9ZZZZ</name>
<dbReference type="PANTHER" id="PTHR12526:SF510">
    <property type="entry name" value="D-INOSITOL 3-PHOSPHATE GLYCOSYLTRANSFERASE"/>
    <property type="match status" value="1"/>
</dbReference>
<organism evidence="3">
    <name type="scientific">freshwater metagenome</name>
    <dbReference type="NCBI Taxonomy" id="449393"/>
    <lineage>
        <taxon>unclassified sequences</taxon>
        <taxon>metagenomes</taxon>
        <taxon>ecological metagenomes</taxon>
    </lineage>
</organism>
<evidence type="ECO:0000313" key="3">
    <source>
        <dbReference type="EMBL" id="CAB4862796.1"/>
    </source>
</evidence>